<feature type="domain" description="SSD" evidence="7">
    <location>
        <begin position="262"/>
        <end position="387"/>
    </location>
</feature>
<evidence type="ECO:0000313" key="9">
    <source>
        <dbReference type="Proteomes" id="UP001157186"/>
    </source>
</evidence>
<feature type="transmembrane region" description="Helical" evidence="6">
    <location>
        <begin position="293"/>
        <end position="313"/>
    </location>
</feature>
<reference evidence="8 9" key="1">
    <citation type="submission" date="2023-03" db="EMBL/GenBank/DDBJ databases">
        <title>Draft genome sequence of Thalassotalea insulae KCTC 62186T.</title>
        <authorList>
            <person name="Sawabe T."/>
        </authorList>
    </citation>
    <scope>NUCLEOTIDE SEQUENCE [LARGE SCALE GENOMIC DNA]</scope>
    <source>
        <strain evidence="8 9">KCTC 62186</strain>
    </source>
</reference>
<protein>
    <submittedName>
        <fullName evidence="8">RND transporter</fullName>
    </submittedName>
</protein>
<dbReference type="RefSeq" id="WP_284245879.1">
    <property type="nucleotide sequence ID" value="NZ_BSST01000001.1"/>
</dbReference>
<dbReference type="InterPro" id="IPR000731">
    <property type="entry name" value="SSD"/>
</dbReference>
<evidence type="ECO:0000256" key="1">
    <source>
        <dbReference type="ARBA" id="ARBA00004651"/>
    </source>
</evidence>
<dbReference type="PANTHER" id="PTHR33406">
    <property type="entry name" value="MEMBRANE PROTEIN MJ1562-RELATED"/>
    <property type="match status" value="1"/>
</dbReference>
<dbReference type="SUPFAM" id="SSF82866">
    <property type="entry name" value="Multidrug efflux transporter AcrB transmembrane domain"/>
    <property type="match status" value="2"/>
</dbReference>
<dbReference type="PROSITE" id="PS50156">
    <property type="entry name" value="SSD"/>
    <property type="match status" value="1"/>
</dbReference>
<feature type="transmembrane region" description="Helical" evidence="6">
    <location>
        <begin position="334"/>
        <end position="353"/>
    </location>
</feature>
<feature type="transmembrane region" description="Helical" evidence="6">
    <location>
        <begin position="262"/>
        <end position="281"/>
    </location>
</feature>
<feature type="transmembrane region" description="Helical" evidence="6">
    <location>
        <begin position="718"/>
        <end position="742"/>
    </location>
</feature>
<feature type="transmembrane region" description="Helical" evidence="6">
    <location>
        <begin position="651"/>
        <end position="671"/>
    </location>
</feature>
<feature type="transmembrane region" description="Helical" evidence="6">
    <location>
        <begin position="754"/>
        <end position="776"/>
    </location>
</feature>
<keyword evidence="5 6" id="KW-0472">Membrane</keyword>
<feature type="transmembrane region" description="Helical" evidence="6">
    <location>
        <begin position="365"/>
        <end position="390"/>
    </location>
</feature>
<comment type="caution">
    <text evidence="8">The sequence shown here is derived from an EMBL/GenBank/DDBJ whole genome shotgun (WGS) entry which is preliminary data.</text>
</comment>
<comment type="subcellular location">
    <subcellularLocation>
        <location evidence="1">Cell membrane</location>
        <topology evidence="1">Multi-pass membrane protein</topology>
    </subcellularLocation>
</comment>
<keyword evidence="9" id="KW-1185">Reference proteome</keyword>
<accession>A0ABQ6GXL2</accession>
<feature type="transmembrane region" description="Helical" evidence="6">
    <location>
        <begin position="625"/>
        <end position="644"/>
    </location>
</feature>
<dbReference type="InterPro" id="IPR050545">
    <property type="entry name" value="Mycobact_MmpL"/>
</dbReference>
<dbReference type="Gene3D" id="1.20.1640.10">
    <property type="entry name" value="Multidrug efflux transporter AcrB transmembrane domain"/>
    <property type="match status" value="2"/>
</dbReference>
<feature type="transmembrane region" description="Helical" evidence="6">
    <location>
        <begin position="424"/>
        <end position="442"/>
    </location>
</feature>
<proteinExistence type="predicted"/>
<dbReference type="Pfam" id="PF03176">
    <property type="entry name" value="MMPL"/>
    <property type="match status" value="2"/>
</dbReference>
<dbReference type="InterPro" id="IPR004869">
    <property type="entry name" value="MMPL_dom"/>
</dbReference>
<gene>
    <name evidence="8" type="ORF">tinsulaeT_32690</name>
</gene>
<sequence>MSLQIFKTGSSNRVDRFALYWAEVILKYRWLTIIISLSLCAVLTAGITKLDVSNNYRVFFSDNNPDLKKFEQFEATYSKNDNFLIVIKPKEGEIDNASVMSVVEALTQESWSIPYASRVDSLTNFQHTFAQEDELIVENLIESAKELSANELTKRINIALSEPLLKGRLIALDKKATGINITLQYPNIKLSEVPESLNYTRELVNKFKSDNPNIDFAITGVSALNGAFAEATVTDAKTLFGPMFLLLVFITWLIFRSISATIATVIVINLATMVAMGVAGWTGLTVSPFSGSAPVVILTLAIADSIHILMTVMQRLKYGDNKIAAVTESIKVNFLAVSITSLTTIIGFLALNFSDAPPFNVLGNISAVGIATAWLLSLTLFPVMLTLLPLTVKKSAQHKQQNNSLLQQLVMKVTEFVIKHTKKTLVISTLVTIALLSAIPMINLDDQWIEYFDHRVEFRGDAEFARDNLTGLYLLEYSVPSGKAGGISEPEYLHRLAQFTQWLREQHQVRHVYSYSDIIKRLNKNMHGDNQAYYRLTDNRELAAQYLLLYEMSLPFGLDTNDRIDIDKSSTRVTITLDDITTKETRHFLTEIDNWWQANNRQNQGYATGATYLFSFISERNIIDMIGGNLVAVCLIAIIMMFTLQSIRYGLLSLIPNIAPLIITFGLWSLLVGQVGMAAATVSATSLGIIVDNTVHLLTKYLRALTEQKLTTEDAVRYAYHTVGTAVAANAIILTIGFSVLALSSFKITAEMGILTSLAILVALIVDFFLLPSILLTRPNTQTSGEDHENILTQQAA</sequence>
<evidence type="ECO:0000256" key="2">
    <source>
        <dbReference type="ARBA" id="ARBA00022475"/>
    </source>
</evidence>
<keyword evidence="2" id="KW-1003">Cell membrane</keyword>
<evidence type="ECO:0000256" key="6">
    <source>
        <dbReference type="SAM" id="Phobius"/>
    </source>
</evidence>
<evidence type="ECO:0000313" key="8">
    <source>
        <dbReference type="EMBL" id="GLX79929.1"/>
    </source>
</evidence>
<organism evidence="8 9">
    <name type="scientific">Thalassotalea insulae</name>
    <dbReference type="NCBI Taxonomy" id="2056778"/>
    <lineage>
        <taxon>Bacteria</taxon>
        <taxon>Pseudomonadati</taxon>
        <taxon>Pseudomonadota</taxon>
        <taxon>Gammaproteobacteria</taxon>
        <taxon>Alteromonadales</taxon>
        <taxon>Colwelliaceae</taxon>
        <taxon>Thalassotalea</taxon>
    </lineage>
</organism>
<evidence type="ECO:0000259" key="7">
    <source>
        <dbReference type="PROSITE" id="PS50156"/>
    </source>
</evidence>
<evidence type="ECO:0000256" key="3">
    <source>
        <dbReference type="ARBA" id="ARBA00022692"/>
    </source>
</evidence>
<name>A0ABQ6GXL2_9GAMM</name>
<dbReference type="Proteomes" id="UP001157186">
    <property type="component" value="Unassembled WGS sequence"/>
</dbReference>
<dbReference type="EMBL" id="BSST01000001">
    <property type="protein sequence ID" value="GLX79929.1"/>
    <property type="molecule type" value="Genomic_DNA"/>
</dbReference>
<keyword evidence="4 6" id="KW-1133">Transmembrane helix</keyword>
<dbReference type="PANTHER" id="PTHR33406:SF12">
    <property type="entry name" value="BLR2997 PROTEIN"/>
    <property type="match status" value="1"/>
</dbReference>
<keyword evidence="3 6" id="KW-0812">Transmembrane</keyword>
<feature type="transmembrane region" description="Helical" evidence="6">
    <location>
        <begin position="239"/>
        <end position="255"/>
    </location>
</feature>
<feature type="transmembrane region" description="Helical" evidence="6">
    <location>
        <begin position="677"/>
        <end position="698"/>
    </location>
</feature>
<evidence type="ECO:0000256" key="4">
    <source>
        <dbReference type="ARBA" id="ARBA00022989"/>
    </source>
</evidence>
<evidence type="ECO:0000256" key="5">
    <source>
        <dbReference type="ARBA" id="ARBA00023136"/>
    </source>
</evidence>